<evidence type="ECO:0000313" key="2">
    <source>
        <dbReference type="Proteomes" id="UP000824533"/>
    </source>
</evidence>
<gene>
    <name evidence="1" type="ORF">K1T71_004947</name>
</gene>
<evidence type="ECO:0000313" key="1">
    <source>
        <dbReference type="EMBL" id="KAJ0179235.1"/>
    </source>
</evidence>
<sequence length="82" mass="9194">MVYWYGNDSMAMRGEKLELLVNKAENLATNSVSYRNTSRTLQRSLFWKNIKMYVIMAVIAGLAVYFIGSMACGGLAWKSCVG</sequence>
<dbReference type="Proteomes" id="UP000824533">
    <property type="component" value="Linkage Group LG08"/>
</dbReference>
<proteinExistence type="predicted"/>
<protein>
    <submittedName>
        <fullName evidence="1">Uncharacterized protein</fullName>
    </submittedName>
</protein>
<dbReference type="EMBL" id="CM034394">
    <property type="protein sequence ID" value="KAJ0179235.1"/>
    <property type="molecule type" value="Genomic_DNA"/>
</dbReference>
<comment type="caution">
    <text evidence="1">The sequence shown here is derived from an EMBL/GenBank/DDBJ whole genome shotgun (WGS) entry which is preliminary data.</text>
</comment>
<accession>A0ACC1D5V4</accession>
<organism evidence="1 2">
    <name type="scientific">Dendrolimus kikuchii</name>
    <dbReference type="NCBI Taxonomy" id="765133"/>
    <lineage>
        <taxon>Eukaryota</taxon>
        <taxon>Metazoa</taxon>
        <taxon>Ecdysozoa</taxon>
        <taxon>Arthropoda</taxon>
        <taxon>Hexapoda</taxon>
        <taxon>Insecta</taxon>
        <taxon>Pterygota</taxon>
        <taxon>Neoptera</taxon>
        <taxon>Endopterygota</taxon>
        <taxon>Lepidoptera</taxon>
        <taxon>Glossata</taxon>
        <taxon>Ditrysia</taxon>
        <taxon>Bombycoidea</taxon>
        <taxon>Lasiocampidae</taxon>
        <taxon>Dendrolimus</taxon>
    </lineage>
</organism>
<name>A0ACC1D5V4_9NEOP</name>
<reference evidence="1 2" key="1">
    <citation type="journal article" date="2021" name="Front. Genet.">
        <title>Chromosome-Level Genome Assembly Reveals Significant Gene Expansion in the Toll and IMD Signaling Pathways of Dendrolimus kikuchii.</title>
        <authorList>
            <person name="Zhou J."/>
            <person name="Wu P."/>
            <person name="Xiong Z."/>
            <person name="Liu N."/>
            <person name="Zhao N."/>
            <person name="Ji M."/>
            <person name="Qiu Y."/>
            <person name="Yang B."/>
        </authorList>
    </citation>
    <scope>NUCLEOTIDE SEQUENCE [LARGE SCALE GENOMIC DNA]</scope>
    <source>
        <strain evidence="1">Ann1</strain>
    </source>
</reference>
<keyword evidence="2" id="KW-1185">Reference proteome</keyword>